<dbReference type="InterPro" id="IPR000182">
    <property type="entry name" value="GNAT_dom"/>
</dbReference>
<dbReference type="PANTHER" id="PTHR42919">
    <property type="entry name" value="N-ALPHA-ACETYLTRANSFERASE"/>
    <property type="match status" value="1"/>
</dbReference>
<reference evidence="3" key="2">
    <citation type="submission" date="2024-01" db="EMBL/GenBank/DDBJ databases">
        <title>Comparative genomics of Cryptococcus and Kwoniella reveals pathogenesis evolution and contrasting modes of karyotype evolution via chromosome fusion or intercentromeric recombination.</title>
        <authorList>
            <person name="Coelho M.A."/>
            <person name="David-Palma M."/>
            <person name="Shea T."/>
            <person name="Bowers K."/>
            <person name="McGinley-Smith S."/>
            <person name="Mohammad A.W."/>
            <person name="Gnirke A."/>
            <person name="Yurkov A.M."/>
            <person name="Nowrousian M."/>
            <person name="Sun S."/>
            <person name="Cuomo C.A."/>
            <person name="Heitman J."/>
        </authorList>
    </citation>
    <scope>NUCLEOTIDE SEQUENCE</scope>
    <source>
        <strain evidence="3">CBS 12478</strain>
    </source>
</reference>
<dbReference type="GO" id="GO:0016747">
    <property type="term" value="F:acyltransferase activity, transferring groups other than amino-acyl groups"/>
    <property type="evidence" value="ECO:0007669"/>
    <property type="project" value="InterPro"/>
</dbReference>
<dbReference type="AlphaFoldDB" id="A0A5M6C5C7"/>
<dbReference type="Proteomes" id="UP000322225">
    <property type="component" value="Chromosome 7"/>
</dbReference>
<dbReference type="SUPFAM" id="SSF55729">
    <property type="entry name" value="Acyl-CoA N-acyltransferases (Nat)"/>
    <property type="match status" value="1"/>
</dbReference>
<proteinExistence type="predicted"/>
<keyword evidence="2" id="KW-0012">Acyltransferase</keyword>
<name>A0A5M6C5C7_9TREE</name>
<dbReference type="EMBL" id="CP144057">
    <property type="protein sequence ID" value="WWD19787.1"/>
    <property type="molecule type" value="Genomic_DNA"/>
</dbReference>
<evidence type="ECO:0000313" key="4">
    <source>
        <dbReference type="Proteomes" id="UP000322225"/>
    </source>
</evidence>
<dbReference type="KEGG" id="ksn:43588142"/>
<gene>
    <name evidence="3" type="ORF">CI109_104251</name>
</gene>
<keyword evidence="4" id="KW-1185">Reference proteome</keyword>
<dbReference type="OrthoDB" id="47374at2759"/>
<dbReference type="Gene3D" id="3.40.630.30">
    <property type="match status" value="1"/>
</dbReference>
<evidence type="ECO:0000256" key="1">
    <source>
        <dbReference type="ARBA" id="ARBA00022679"/>
    </source>
</evidence>
<dbReference type="GO" id="GO:0007064">
    <property type="term" value="P:mitotic sister chromatid cohesion"/>
    <property type="evidence" value="ECO:0007669"/>
    <property type="project" value="TreeGrafter"/>
</dbReference>
<dbReference type="InterPro" id="IPR016181">
    <property type="entry name" value="Acyl_CoA_acyltransferase"/>
</dbReference>
<dbReference type="PROSITE" id="PS51186">
    <property type="entry name" value="GNAT"/>
    <property type="match status" value="1"/>
</dbReference>
<evidence type="ECO:0000256" key="2">
    <source>
        <dbReference type="ARBA" id="ARBA00023315"/>
    </source>
</evidence>
<dbReference type="InterPro" id="IPR051556">
    <property type="entry name" value="N-term/lysine_N-AcTrnsfr"/>
</dbReference>
<dbReference type="PANTHER" id="PTHR42919:SF8">
    <property type="entry name" value="N-ALPHA-ACETYLTRANSFERASE 50"/>
    <property type="match status" value="1"/>
</dbReference>
<dbReference type="RefSeq" id="XP_031861613.1">
    <property type="nucleotide sequence ID" value="XM_032004011.1"/>
</dbReference>
<protein>
    <submittedName>
        <fullName evidence="3">Uncharacterized protein</fullName>
    </submittedName>
</protein>
<reference evidence="3" key="1">
    <citation type="submission" date="2017-08" db="EMBL/GenBank/DDBJ databases">
        <authorList>
            <person name="Cuomo C."/>
            <person name="Billmyre B."/>
            <person name="Heitman J."/>
        </authorList>
    </citation>
    <scope>NUCLEOTIDE SEQUENCE</scope>
    <source>
        <strain evidence="3">CBS 12478</strain>
    </source>
</reference>
<evidence type="ECO:0000313" key="3">
    <source>
        <dbReference type="EMBL" id="WWD19787.1"/>
    </source>
</evidence>
<accession>A0A5M6C5C7</accession>
<keyword evidence="1" id="KW-0808">Transferase</keyword>
<dbReference type="GO" id="GO:0031415">
    <property type="term" value="C:NatA complex"/>
    <property type="evidence" value="ECO:0007669"/>
    <property type="project" value="TreeGrafter"/>
</dbReference>
<sequence length="240" mass="25794">MTTTYSTTGTVSSPLDLSQLRGEHTSINLTGGSGKGKKEVKPNVKVTLTSLTVHNSGTLRKINSVIIPIVYSDKFYKDVLDPTLDDVNKLIYYADIPVGAICCRFENLAKGAKEPPTLVILTLAILAPYRSLSLGSSLLLASLKAALHPTTPPPPIPSDNKANTRASLTVAPPRAKVNRALAHVQVGNDEAKRFYEKLGFKESGIAKDYYSKVEPRDAILMVCEDIASVLGEKTEPNGSS</sequence>
<organism evidence="3 4">
    <name type="scientific">Kwoniella shandongensis</name>
    <dbReference type="NCBI Taxonomy" id="1734106"/>
    <lineage>
        <taxon>Eukaryota</taxon>
        <taxon>Fungi</taxon>
        <taxon>Dikarya</taxon>
        <taxon>Basidiomycota</taxon>
        <taxon>Agaricomycotina</taxon>
        <taxon>Tremellomycetes</taxon>
        <taxon>Tremellales</taxon>
        <taxon>Cryptococcaceae</taxon>
        <taxon>Kwoniella</taxon>
    </lineage>
</organism>
<dbReference type="GeneID" id="43588142"/>